<feature type="compositionally biased region" description="Low complexity" evidence="9">
    <location>
        <begin position="765"/>
        <end position="789"/>
    </location>
</feature>
<keyword evidence="1" id="KW-0121">Carboxypeptidase</keyword>
<accession>A0ABN5I621</accession>
<keyword evidence="6" id="KW-0511">Multifunctional enzyme</keyword>
<dbReference type="InterPro" id="IPR012338">
    <property type="entry name" value="Beta-lactam/transpept-like"/>
</dbReference>
<evidence type="ECO:0000259" key="12">
    <source>
        <dbReference type="Pfam" id="PF00912"/>
    </source>
</evidence>
<feature type="domain" description="Penicillin-binding protein transpeptidase" evidence="11">
    <location>
        <begin position="384"/>
        <end position="644"/>
    </location>
</feature>
<dbReference type="Gene3D" id="1.10.3810.10">
    <property type="entry name" value="Biosynthetic peptidoglycan transglycosylase-like"/>
    <property type="match status" value="1"/>
</dbReference>
<evidence type="ECO:0000256" key="7">
    <source>
        <dbReference type="ARBA" id="ARBA00034000"/>
    </source>
</evidence>
<evidence type="ECO:0000256" key="3">
    <source>
        <dbReference type="ARBA" id="ARBA00022676"/>
    </source>
</evidence>
<dbReference type="InterPro" id="IPR001460">
    <property type="entry name" value="PCN-bd_Tpept"/>
</dbReference>
<keyword evidence="3" id="KW-0328">Glycosyltransferase</keyword>
<evidence type="ECO:0000256" key="6">
    <source>
        <dbReference type="ARBA" id="ARBA00023268"/>
    </source>
</evidence>
<feature type="region of interest" description="Disordered" evidence="9">
    <location>
        <begin position="1"/>
        <end position="54"/>
    </location>
</feature>
<dbReference type="EMBL" id="CP026652">
    <property type="protein sequence ID" value="AVH58525.1"/>
    <property type="molecule type" value="Genomic_DNA"/>
</dbReference>
<feature type="region of interest" description="Disordered" evidence="9">
    <location>
        <begin position="693"/>
        <end position="825"/>
    </location>
</feature>
<organism evidence="13 14">
    <name type="scientific">Streptomyces dengpaensis</name>
    <dbReference type="NCBI Taxonomy" id="2049881"/>
    <lineage>
        <taxon>Bacteria</taxon>
        <taxon>Bacillati</taxon>
        <taxon>Actinomycetota</taxon>
        <taxon>Actinomycetes</taxon>
        <taxon>Kitasatosporales</taxon>
        <taxon>Streptomycetaceae</taxon>
        <taxon>Streptomyces</taxon>
    </lineage>
</organism>
<dbReference type="InterPro" id="IPR050396">
    <property type="entry name" value="Glycosyltr_51/Transpeptidase"/>
</dbReference>
<dbReference type="Proteomes" id="UP000238413">
    <property type="component" value="Chromosome"/>
</dbReference>
<evidence type="ECO:0000313" key="14">
    <source>
        <dbReference type="Proteomes" id="UP000238413"/>
    </source>
</evidence>
<keyword evidence="14" id="KW-1185">Reference proteome</keyword>
<feature type="domain" description="Glycosyl transferase family 51" evidence="12">
    <location>
        <begin position="115"/>
        <end position="284"/>
    </location>
</feature>
<evidence type="ECO:0000256" key="1">
    <source>
        <dbReference type="ARBA" id="ARBA00022645"/>
    </source>
</evidence>
<feature type="compositionally biased region" description="Low complexity" evidence="9">
    <location>
        <begin position="31"/>
        <end position="46"/>
    </location>
</feature>
<evidence type="ECO:0000256" key="2">
    <source>
        <dbReference type="ARBA" id="ARBA00022670"/>
    </source>
</evidence>
<dbReference type="SUPFAM" id="SSF56601">
    <property type="entry name" value="beta-lactamase/transpeptidase-like"/>
    <property type="match status" value="1"/>
</dbReference>
<evidence type="ECO:0000256" key="10">
    <source>
        <dbReference type="SAM" id="Phobius"/>
    </source>
</evidence>
<dbReference type="InterPro" id="IPR036950">
    <property type="entry name" value="PBP_transglycosylase"/>
</dbReference>
<comment type="catalytic activity">
    <reaction evidence="8">
        <text>[GlcNAc-(1-&gt;4)-Mur2Ac(oyl-L-Ala-gamma-D-Glu-L-Lys-D-Ala-D-Ala)](n)-di-trans,octa-cis-undecaprenyl diphosphate + beta-D-GlcNAc-(1-&gt;4)-Mur2Ac(oyl-L-Ala-gamma-D-Glu-L-Lys-D-Ala-D-Ala)-di-trans,octa-cis-undecaprenyl diphosphate = [GlcNAc-(1-&gt;4)-Mur2Ac(oyl-L-Ala-gamma-D-Glu-L-Lys-D-Ala-D-Ala)](n+1)-di-trans,octa-cis-undecaprenyl diphosphate + di-trans,octa-cis-undecaprenyl diphosphate + H(+)</text>
        <dbReference type="Rhea" id="RHEA:23708"/>
        <dbReference type="Rhea" id="RHEA-COMP:9602"/>
        <dbReference type="Rhea" id="RHEA-COMP:9603"/>
        <dbReference type="ChEBI" id="CHEBI:15378"/>
        <dbReference type="ChEBI" id="CHEBI:58405"/>
        <dbReference type="ChEBI" id="CHEBI:60033"/>
        <dbReference type="ChEBI" id="CHEBI:78435"/>
        <dbReference type="EC" id="2.4.99.28"/>
    </reaction>
</comment>
<evidence type="ECO:0000313" key="13">
    <source>
        <dbReference type="EMBL" id="AVH58525.1"/>
    </source>
</evidence>
<sequence length="825" mass="87027">MSDEPQPQQNSQGWAARNPVTGPAPGPGPQGAPATGPQGAPGSPGAKQKRQRTGGRRFIPTWRMVLGSFLGVVLLLIGLFALGYYLVQIPPANAAATKQSNVYLYADGSQLARDGEINREIVTLAQISKDAQHATLAAEDRDFYTESAVDPQAMIRAAWNTVTGKGRQSGSTITQQYVKNYYLAQEQTVTRKVKEFFISIKLDREKSKDDILEGYLNTSYYGRNAYGIQAAAQAYFGVDAQDLTAGQGAYLAALLNAPSEYDVIAHPENKSAATARWNYVLDGMVKKEWLTQPERNSVTFPTPKQAKGSAGMSGQRGYLVQAVKDYLTSNEIIDEDTLATGGYRITTTLQKPRQDAFIEAVNDQVMDKLDKKNRKVDNYVRAGGVAIDPSNGKVVAMYGGIDYTKQYVNNATRRDYQVGSTFKPFVFASAVENGSQTQDGRTITPNTIYDGTNKRPVQGWNGGYYAPENEDEVSYADITVRTATDRSVNAVYAQMAVDVGGDKVQQTARDLGIPADTPDLTASPSIALGPATASVLDMAEAYATLANHGKHGTYTLVEEITKKSTTEVTLPSQETEQAVSREAADTTTAILQSVVEGGTGTAALAADRPAAGKTGTAEEDTAAWFAGYTPDLATVVAVMGQDPDTGAHKSLYGALGESRINGGGYPAQIWAQFTKAALKGTTPAYFDLQLQSGAEEEEPEPPTVDDTVPPTDGEDIGGATTPGEDIEGQTQGQTEGQDEGQTQGQTEGQDQGQTLGQTEGRDGSTTDGGTTDGTTTGGTTADGGTTEGTTTGGDTTGDPTGGWTGGRPGGGTDGGTTGTTEGTDG</sequence>
<dbReference type="RefSeq" id="WP_099505316.1">
    <property type="nucleotide sequence ID" value="NZ_CP026652.1"/>
</dbReference>
<feature type="compositionally biased region" description="Low complexity" evidence="9">
    <location>
        <begin position="728"/>
        <end position="758"/>
    </location>
</feature>
<comment type="catalytic activity">
    <reaction evidence="7">
        <text>Preferential cleavage: (Ac)2-L-Lys-D-Ala-|-D-Ala. Also transpeptidation of peptidyl-alanyl moieties that are N-acyl substituents of D-alanine.</text>
        <dbReference type="EC" id="3.4.16.4"/>
    </reaction>
</comment>
<dbReference type="PANTHER" id="PTHR32282">
    <property type="entry name" value="BINDING PROTEIN TRANSPEPTIDASE, PUTATIVE-RELATED"/>
    <property type="match status" value="1"/>
</dbReference>
<dbReference type="InterPro" id="IPR023346">
    <property type="entry name" value="Lysozyme-like_dom_sf"/>
</dbReference>
<dbReference type="PANTHER" id="PTHR32282:SF34">
    <property type="entry name" value="PENICILLIN-BINDING PROTEIN 1A"/>
    <property type="match status" value="1"/>
</dbReference>
<keyword evidence="10" id="KW-0812">Transmembrane</keyword>
<protein>
    <submittedName>
        <fullName evidence="13">Penicillin-binding protein</fullName>
    </submittedName>
</protein>
<dbReference type="SUPFAM" id="SSF53955">
    <property type="entry name" value="Lysozyme-like"/>
    <property type="match status" value="1"/>
</dbReference>
<gene>
    <name evidence="13" type="ORF">C4B68_25195</name>
</gene>
<keyword evidence="10" id="KW-1133">Transmembrane helix</keyword>
<dbReference type="InterPro" id="IPR001264">
    <property type="entry name" value="Glyco_trans_51"/>
</dbReference>
<keyword evidence="5" id="KW-0378">Hydrolase</keyword>
<evidence type="ECO:0000256" key="9">
    <source>
        <dbReference type="SAM" id="MobiDB-lite"/>
    </source>
</evidence>
<dbReference type="Gene3D" id="3.40.710.10">
    <property type="entry name" value="DD-peptidase/beta-lactamase superfamily"/>
    <property type="match status" value="1"/>
</dbReference>
<dbReference type="Pfam" id="PF00912">
    <property type="entry name" value="Transgly"/>
    <property type="match status" value="1"/>
</dbReference>
<evidence type="ECO:0000259" key="11">
    <source>
        <dbReference type="Pfam" id="PF00905"/>
    </source>
</evidence>
<evidence type="ECO:0000256" key="8">
    <source>
        <dbReference type="ARBA" id="ARBA00049902"/>
    </source>
</evidence>
<dbReference type="Pfam" id="PF00905">
    <property type="entry name" value="Transpeptidase"/>
    <property type="match status" value="1"/>
</dbReference>
<name>A0ABN5I621_9ACTN</name>
<keyword evidence="10" id="KW-0472">Membrane</keyword>
<evidence type="ECO:0000256" key="5">
    <source>
        <dbReference type="ARBA" id="ARBA00022801"/>
    </source>
</evidence>
<proteinExistence type="predicted"/>
<feature type="transmembrane region" description="Helical" evidence="10">
    <location>
        <begin position="65"/>
        <end position="87"/>
    </location>
</feature>
<feature type="compositionally biased region" description="Gly residues" evidence="9">
    <location>
        <begin position="790"/>
        <end position="817"/>
    </location>
</feature>
<evidence type="ECO:0000256" key="4">
    <source>
        <dbReference type="ARBA" id="ARBA00022679"/>
    </source>
</evidence>
<keyword evidence="4" id="KW-0808">Transferase</keyword>
<reference evidence="13 14" key="1">
    <citation type="submission" date="2018-02" db="EMBL/GenBank/DDBJ databases">
        <title>Complete genome sequence of Streptomyces dengpaensis, the producer of angucyclines.</title>
        <authorList>
            <person name="Yumei L."/>
        </authorList>
    </citation>
    <scope>NUCLEOTIDE SEQUENCE [LARGE SCALE GENOMIC DNA]</scope>
    <source>
        <strain evidence="13 14">XZHG99</strain>
    </source>
</reference>
<keyword evidence="2" id="KW-0645">Protease</keyword>
<feature type="compositionally biased region" description="Polar residues" evidence="9">
    <location>
        <begin position="1"/>
        <end position="13"/>
    </location>
</feature>